<dbReference type="InterPro" id="IPR013955">
    <property type="entry name" value="Rep_factor-A_C"/>
</dbReference>
<evidence type="ECO:0000313" key="3">
    <source>
        <dbReference type="Proteomes" id="UP000025227"/>
    </source>
</evidence>
<dbReference type="OrthoDB" id="1751331at2759"/>
<sequence length="541" mass="58794">MTASQDVQDSFDESLKLNSSNSPPSGGLKRQVGNADAFPAPKRICPQFVTDPPSNCDIPKFTGFLTAGSNREIKVSEAALSSARARLHASDEDVDEGGAASARSDVGKGSNFVGFVTAGTNKPITVSDSALEMAKRRLDNSLGGVSASPRGAADSENRDPSQLHVPSPSPSLMRRSSNGTRSFHHVPKQTDFKSPLLRKTPRVARISRSPRDSPLCSPLAVEKSIGGAWPMPSNPPGTLTPSGRNVLATGKVVAEFPKAFRATCIRDLRSCPQDTVDFLGIVVGSGAHGQNRSNVPVIKMADRYGESVQVELLSSSIPVNISIGSVISIEGAVIRRNEGAISLILDDSAFVDLEPNDPEAECLHRLFRTGLFDITPSEDDFTFENTALRVIGRLSEYPNDVSTVMARICSINYEALVYLGCITCKRYAVRGPDGVESCQNCNSKKARYFYSLHVEVADFSGVLAVYFTDEAAEKLIGKPAGGMVKLHKDLLRTKLSPLCYRPMLFRISFQNSKWLIDDWKHLEIPRFKPFLLNIAKQKGYK</sequence>
<dbReference type="Pfam" id="PF08646">
    <property type="entry name" value="Rep_fac-A_C"/>
    <property type="match status" value="1"/>
</dbReference>
<dbReference type="InterPro" id="IPR012340">
    <property type="entry name" value="NA-bd_OB-fold"/>
</dbReference>
<reference evidence="4" key="1">
    <citation type="submission" date="2020-12" db="UniProtKB">
        <authorList>
            <consortium name="WormBaseParasite"/>
        </authorList>
    </citation>
    <scope>IDENTIFICATION</scope>
    <source>
        <strain evidence="4">MHco3</strain>
    </source>
</reference>
<evidence type="ECO:0000259" key="2">
    <source>
        <dbReference type="Pfam" id="PF08646"/>
    </source>
</evidence>
<evidence type="ECO:0000313" key="4">
    <source>
        <dbReference type="WBParaSite" id="HCON_00075110-00001"/>
    </source>
</evidence>
<keyword evidence="3" id="KW-1185">Reference proteome</keyword>
<feature type="domain" description="Replication factor A C-terminal" evidence="2">
    <location>
        <begin position="403"/>
        <end position="510"/>
    </location>
</feature>
<protein>
    <submittedName>
        <fullName evidence="4">Rep_fac-A_C domain-containing protein</fullName>
    </submittedName>
</protein>
<feature type="compositionally biased region" description="Low complexity" evidence="1">
    <location>
        <begin position="16"/>
        <end position="29"/>
    </location>
</feature>
<dbReference type="AlphaFoldDB" id="A0A7I4YAZ4"/>
<dbReference type="WBParaSite" id="HCON_00075110-00001">
    <property type="protein sequence ID" value="HCON_00075110-00001"/>
    <property type="gene ID" value="HCON_00075110"/>
</dbReference>
<name>A0A7I4YAZ4_HAECO</name>
<organism evidence="3 4">
    <name type="scientific">Haemonchus contortus</name>
    <name type="common">Barber pole worm</name>
    <dbReference type="NCBI Taxonomy" id="6289"/>
    <lineage>
        <taxon>Eukaryota</taxon>
        <taxon>Metazoa</taxon>
        <taxon>Ecdysozoa</taxon>
        <taxon>Nematoda</taxon>
        <taxon>Chromadorea</taxon>
        <taxon>Rhabditida</taxon>
        <taxon>Rhabditina</taxon>
        <taxon>Rhabditomorpha</taxon>
        <taxon>Strongyloidea</taxon>
        <taxon>Trichostrongylidae</taxon>
        <taxon>Haemonchus</taxon>
    </lineage>
</organism>
<feature type="region of interest" description="Disordered" evidence="1">
    <location>
        <begin position="87"/>
        <end position="106"/>
    </location>
</feature>
<dbReference type="Gene3D" id="2.40.50.140">
    <property type="entry name" value="Nucleic acid-binding proteins"/>
    <property type="match status" value="1"/>
</dbReference>
<proteinExistence type="predicted"/>
<dbReference type="OMA" id="MARICSI"/>
<feature type="region of interest" description="Disordered" evidence="1">
    <location>
        <begin position="1"/>
        <end position="35"/>
    </location>
</feature>
<accession>A0A7I4YAZ4</accession>
<feature type="region of interest" description="Disordered" evidence="1">
    <location>
        <begin position="141"/>
        <end position="194"/>
    </location>
</feature>
<dbReference type="SUPFAM" id="SSF50249">
    <property type="entry name" value="Nucleic acid-binding proteins"/>
    <property type="match status" value="1"/>
</dbReference>
<dbReference type="Proteomes" id="UP000025227">
    <property type="component" value="Unplaced"/>
</dbReference>
<evidence type="ECO:0000256" key="1">
    <source>
        <dbReference type="SAM" id="MobiDB-lite"/>
    </source>
</evidence>